<dbReference type="Proteomes" id="UP000789920">
    <property type="component" value="Unassembled WGS sequence"/>
</dbReference>
<feature type="non-terminal residue" evidence="1">
    <location>
        <position position="1"/>
    </location>
</feature>
<organism evidence="1 2">
    <name type="scientific">Racocetra persica</name>
    <dbReference type="NCBI Taxonomy" id="160502"/>
    <lineage>
        <taxon>Eukaryota</taxon>
        <taxon>Fungi</taxon>
        <taxon>Fungi incertae sedis</taxon>
        <taxon>Mucoromycota</taxon>
        <taxon>Glomeromycotina</taxon>
        <taxon>Glomeromycetes</taxon>
        <taxon>Diversisporales</taxon>
        <taxon>Gigasporaceae</taxon>
        <taxon>Racocetra</taxon>
    </lineage>
</organism>
<protein>
    <submittedName>
        <fullName evidence="1">16166_t:CDS:1</fullName>
    </submittedName>
</protein>
<evidence type="ECO:0000313" key="2">
    <source>
        <dbReference type="Proteomes" id="UP000789920"/>
    </source>
</evidence>
<reference evidence="1" key="1">
    <citation type="submission" date="2021-06" db="EMBL/GenBank/DDBJ databases">
        <authorList>
            <person name="Kallberg Y."/>
            <person name="Tangrot J."/>
            <person name="Rosling A."/>
        </authorList>
    </citation>
    <scope>NUCLEOTIDE SEQUENCE</scope>
    <source>
        <strain evidence="1">MA461A</strain>
    </source>
</reference>
<sequence>EIFKLIQPEIKKIKDKKKEDMKISISITEDKLTFIGHNLDEQQKRI</sequence>
<keyword evidence="2" id="KW-1185">Reference proteome</keyword>
<evidence type="ECO:0000313" key="1">
    <source>
        <dbReference type="EMBL" id="CAG8799434.1"/>
    </source>
</evidence>
<accession>A0ACA9RM53</accession>
<proteinExistence type="predicted"/>
<dbReference type="EMBL" id="CAJVQC010059094">
    <property type="protein sequence ID" value="CAG8799434.1"/>
    <property type="molecule type" value="Genomic_DNA"/>
</dbReference>
<gene>
    <name evidence="1" type="ORF">RPERSI_LOCUS20722</name>
</gene>
<name>A0ACA9RM53_9GLOM</name>
<comment type="caution">
    <text evidence="1">The sequence shown here is derived from an EMBL/GenBank/DDBJ whole genome shotgun (WGS) entry which is preliminary data.</text>
</comment>